<keyword evidence="6" id="KW-0464">Manganese</keyword>
<comment type="cofactor">
    <cofactor evidence="1">
        <name>Mn(2+)</name>
        <dbReference type="ChEBI" id="CHEBI:29035"/>
    </cofactor>
</comment>
<protein>
    <recommendedName>
        <fullName evidence="7">Isopropylmalate dehydrogenase-like domain-containing protein</fullName>
    </recommendedName>
</protein>
<accession>A0A383D3J1</accession>
<evidence type="ECO:0000256" key="2">
    <source>
        <dbReference type="ARBA" id="ARBA00001946"/>
    </source>
</evidence>
<dbReference type="EMBL" id="UINC01213968">
    <property type="protein sequence ID" value="SVE38981.1"/>
    <property type="molecule type" value="Genomic_DNA"/>
</dbReference>
<dbReference type="InterPro" id="IPR024084">
    <property type="entry name" value="IsoPropMal-DH-like_dom"/>
</dbReference>
<organism evidence="8">
    <name type="scientific">marine metagenome</name>
    <dbReference type="NCBI Taxonomy" id="408172"/>
    <lineage>
        <taxon>unclassified sequences</taxon>
        <taxon>metagenomes</taxon>
        <taxon>ecological metagenomes</taxon>
    </lineage>
</organism>
<dbReference type="SMART" id="SM01329">
    <property type="entry name" value="Iso_dh"/>
    <property type="match status" value="1"/>
</dbReference>
<evidence type="ECO:0000256" key="6">
    <source>
        <dbReference type="ARBA" id="ARBA00023211"/>
    </source>
</evidence>
<dbReference type="PANTHER" id="PTHR43275">
    <property type="entry name" value="D-MALATE DEHYDROGENASE [DECARBOXYLATING]"/>
    <property type="match status" value="1"/>
</dbReference>
<feature type="domain" description="Isopropylmalate dehydrogenase-like" evidence="7">
    <location>
        <begin position="5"/>
        <end position="206"/>
    </location>
</feature>
<evidence type="ECO:0000256" key="1">
    <source>
        <dbReference type="ARBA" id="ARBA00001936"/>
    </source>
</evidence>
<reference evidence="8" key="1">
    <citation type="submission" date="2018-05" db="EMBL/GenBank/DDBJ databases">
        <authorList>
            <person name="Lanie J.A."/>
            <person name="Ng W.-L."/>
            <person name="Kazmierczak K.M."/>
            <person name="Andrzejewski T.M."/>
            <person name="Davidsen T.M."/>
            <person name="Wayne K.J."/>
            <person name="Tettelin H."/>
            <person name="Glass J.I."/>
            <person name="Rusch D."/>
            <person name="Podicherti R."/>
            <person name="Tsui H.-C.T."/>
            <person name="Winkler M.E."/>
        </authorList>
    </citation>
    <scope>NUCLEOTIDE SEQUENCE</scope>
</reference>
<keyword evidence="4" id="KW-0560">Oxidoreductase</keyword>
<dbReference type="AlphaFoldDB" id="A0A383D3J1"/>
<dbReference type="InterPro" id="IPR050501">
    <property type="entry name" value="ICDH/IPMDH"/>
</dbReference>
<sequence length="206" mass="23307">MTNYNIAVIAGDGVGPEVIDEGKKALEAIGDPLFTFTDLEWSSDFYRKTGRFIPEGGLDDIRNMDAIYFGAVGDPDIQDHVTLNNLILPIRRHFDQYACVRPAYLYHGVDSPLVRYNGGDIDMEVVRENTEGEYSDVGGRIYQQSSNEVAVQTAVFTRHGTERIIRYAFELARKRKKQFKVTSVTKSNAQGYSMVFWDEVFEQVAT</sequence>
<gene>
    <name evidence="8" type="ORF">METZ01_LOCUS491835</name>
</gene>
<keyword evidence="5" id="KW-0520">NAD</keyword>
<keyword evidence="3" id="KW-0479">Metal-binding</keyword>
<evidence type="ECO:0000256" key="5">
    <source>
        <dbReference type="ARBA" id="ARBA00023027"/>
    </source>
</evidence>
<comment type="cofactor">
    <cofactor evidence="2">
        <name>Mg(2+)</name>
        <dbReference type="ChEBI" id="CHEBI:18420"/>
    </cofactor>
</comment>
<dbReference type="PANTHER" id="PTHR43275:SF1">
    <property type="entry name" value="D-MALATE DEHYDROGENASE [DECARBOXYLATING]"/>
    <property type="match status" value="1"/>
</dbReference>
<dbReference type="SUPFAM" id="SSF53659">
    <property type="entry name" value="Isocitrate/Isopropylmalate dehydrogenase-like"/>
    <property type="match status" value="1"/>
</dbReference>
<proteinExistence type="predicted"/>
<evidence type="ECO:0000256" key="3">
    <source>
        <dbReference type="ARBA" id="ARBA00022723"/>
    </source>
</evidence>
<evidence type="ECO:0000259" key="7">
    <source>
        <dbReference type="SMART" id="SM01329"/>
    </source>
</evidence>
<dbReference type="Pfam" id="PF00180">
    <property type="entry name" value="Iso_dh"/>
    <property type="match status" value="1"/>
</dbReference>
<evidence type="ECO:0000256" key="4">
    <source>
        <dbReference type="ARBA" id="ARBA00023002"/>
    </source>
</evidence>
<dbReference type="GO" id="GO:0046872">
    <property type="term" value="F:metal ion binding"/>
    <property type="evidence" value="ECO:0007669"/>
    <property type="project" value="UniProtKB-KW"/>
</dbReference>
<dbReference type="GO" id="GO:0016491">
    <property type="term" value="F:oxidoreductase activity"/>
    <property type="evidence" value="ECO:0007669"/>
    <property type="project" value="UniProtKB-KW"/>
</dbReference>
<dbReference type="Gene3D" id="3.40.718.10">
    <property type="entry name" value="Isopropylmalate Dehydrogenase"/>
    <property type="match status" value="1"/>
</dbReference>
<name>A0A383D3J1_9ZZZZ</name>
<feature type="non-terminal residue" evidence="8">
    <location>
        <position position="206"/>
    </location>
</feature>
<evidence type="ECO:0000313" key="8">
    <source>
        <dbReference type="EMBL" id="SVE38981.1"/>
    </source>
</evidence>